<feature type="compositionally biased region" description="Low complexity" evidence="1">
    <location>
        <begin position="351"/>
        <end position="366"/>
    </location>
</feature>
<dbReference type="EMBL" id="CP163445">
    <property type="protein sequence ID" value="XDQ80637.1"/>
    <property type="molecule type" value="Genomic_DNA"/>
</dbReference>
<organism evidence="3">
    <name type="scientific">Streptomyces sp. Y1</name>
    <dbReference type="NCBI Taxonomy" id="3238634"/>
    <lineage>
        <taxon>Bacteria</taxon>
        <taxon>Bacillati</taxon>
        <taxon>Actinomycetota</taxon>
        <taxon>Actinomycetes</taxon>
        <taxon>Kitasatosporales</taxon>
        <taxon>Streptomycetaceae</taxon>
        <taxon>Streptomyces</taxon>
    </lineage>
</organism>
<name>A0AB39TN90_9ACTN</name>
<gene>
    <name evidence="3" type="ORF">AB2U05_20270</name>
</gene>
<feature type="compositionally biased region" description="Low complexity" evidence="1">
    <location>
        <begin position="299"/>
        <end position="308"/>
    </location>
</feature>
<dbReference type="GO" id="GO:0004672">
    <property type="term" value="F:protein kinase activity"/>
    <property type="evidence" value="ECO:0007669"/>
    <property type="project" value="InterPro"/>
</dbReference>
<proteinExistence type="predicted"/>
<feature type="region of interest" description="Disordered" evidence="1">
    <location>
        <begin position="277"/>
        <end position="319"/>
    </location>
</feature>
<feature type="compositionally biased region" description="Gly residues" evidence="1">
    <location>
        <begin position="372"/>
        <end position="384"/>
    </location>
</feature>
<sequence length="533" mass="55651">MTAIRVERLTRGDKLGQGGQGTVWDLPGRLINGEWPMAYKEYSAACRGELDGPALDAMVEFVPGLADAAGRWLCERLAWPAAVVLDDRGRCGILMRLVPDDFFLTSPHTGRTLAGFQFLLNNEGYLNRVGIAISDEQRLQLLLDLSRTLAGLHRLGVVVGDLSPKNVLFRLGAEPGCFLIDCDAMRVRGRDALKQAETPDWSLPEGEPQATERGDAYKFGLLVVRLLAGEQDGRDTGVVAALSPDLGRLADAALGSDPAGRPEPAAWEGPLLRAIRDLRTPPAGPDGPDWTIAPPSPPGASGQSGTPGPSTPDSPPGPGKVLAGLLLAVVLVWGGVQGVSALKDHADADRSTPSSRTPYSTPYATPYRPPTGGTGGGGTTGGGVVPPDPGAQARALDVLLGSSSSTRTAISGAVDDVGSCGNVSYDAQVLRGAAGDRNALVTRLQNLDTSALPAVLSAQLQQAWKSSALADQAFARWADTQVGCTGTANPDTPEHDEASRQSDAATAAKKAFVNAWNPIAARYGLAQREETGI</sequence>
<dbReference type="PROSITE" id="PS50011">
    <property type="entry name" value="PROTEIN_KINASE_DOM"/>
    <property type="match status" value="1"/>
</dbReference>
<feature type="region of interest" description="Disordered" evidence="1">
    <location>
        <begin position="344"/>
        <end position="391"/>
    </location>
</feature>
<dbReference type="GO" id="GO:0005524">
    <property type="term" value="F:ATP binding"/>
    <property type="evidence" value="ECO:0007669"/>
    <property type="project" value="InterPro"/>
</dbReference>
<dbReference type="Gene3D" id="1.10.510.10">
    <property type="entry name" value="Transferase(Phosphotransferase) domain 1"/>
    <property type="match status" value="1"/>
</dbReference>
<dbReference type="InterPro" id="IPR011009">
    <property type="entry name" value="Kinase-like_dom_sf"/>
</dbReference>
<protein>
    <recommendedName>
        <fullName evidence="2">Protein kinase domain-containing protein</fullName>
    </recommendedName>
</protein>
<evidence type="ECO:0000256" key="1">
    <source>
        <dbReference type="SAM" id="MobiDB-lite"/>
    </source>
</evidence>
<dbReference type="RefSeq" id="WP_369183882.1">
    <property type="nucleotide sequence ID" value="NZ_CP163445.1"/>
</dbReference>
<accession>A0AB39TN90</accession>
<feature type="domain" description="Protein kinase" evidence="2">
    <location>
        <begin position="9"/>
        <end position="272"/>
    </location>
</feature>
<evidence type="ECO:0000313" key="3">
    <source>
        <dbReference type="EMBL" id="XDQ80637.1"/>
    </source>
</evidence>
<evidence type="ECO:0000259" key="2">
    <source>
        <dbReference type="PROSITE" id="PS50011"/>
    </source>
</evidence>
<reference evidence="3" key="1">
    <citation type="submission" date="2024-07" db="EMBL/GenBank/DDBJ databases">
        <authorList>
            <person name="Yu S.T."/>
        </authorList>
    </citation>
    <scope>NUCLEOTIDE SEQUENCE</scope>
    <source>
        <strain evidence="3">Y1</strain>
    </source>
</reference>
<dbReference type="SUPFAM" id="SSF56112">
    <property type="entry name" value="Protein kinase-like (PK-like)"/>
    <property type="match status" value="1"/>
</dbReference>
<dbReference type="AlphaFoldDB" id="A0AB39TN90"/>
<feature type="compositionally biased region" description="Pro residues" evidence="1">
    <location>
        <begin position="309"/>
        <end position="318"/>
    </location>
</feature>
<dbReference type="InterPro" id="IPR000719">
    <property type="entry name" value="Prot_kinase_dom"/>
</dbReference>